<evidence type="ECO:0000313" key="2">
    <source>
        <dbReference type="Proteomes" id="UP000177025"/>
    </source>
</evidence>
<dbReference type="SUPFAM" id="SSF69304">
    <property type="entry name" value="Tricorn protease N-terminal domain"/>
    <property type="match status" value="1"/>
</dbReference>
<dbReference type="AlphaFoldDB" id="A0A1F4U345"/>
<sequence length="858" mass="100706">MILLIFAWFDWQVIKTDNFTIFHKPGYQWEANEFLINLEYYRNAAREMTGNDARPVYVVVEDIGSYSNGIADPFLGKMQVFTYPDNITELMSLQQSWHRAVAYHELIHILHMTRTSGLTRGLNSCFGNIFSPNMYAPMWWIEGIAVYGESQISPYEGRLNDGYYDRYMKTRAKSLPGLIEISNEPLRFPVDQSYLYGGQFTQYFIETYGQNSLNDHLRIYGHYFWAPLTVILPVFGIDMSMRKRTGKDFPTLYRYFRQAIADNISEPERQDHQITSRGWYIGSMIARGHDIHYARKSLFKAGPFDVFASHRINKYDTRNAEEQITLKTNSLVTTPLRILDNKLYYTMREIKRGAANSYIQGFGYTSRLYCFDLLTNKKEFILEHDIRAFCLQSNSRLLFACDRKHAFGSELWRGQILPEKIMETDFLIYELIANDKYLIAVAARPYENSDICLIDTVTGRIEPIMITPWNEGQLYFKNESTILYIANYRGQHDAYELNLIDQTVYRITNDFAHWPLIIDNQLYFTGLNEMGFDLYRLPYQPQPFAFHEKEIIVDRPVQTPVQTRPGNFWDLLATLEPAARVPVIYPVNEGLTSWQPGFFMFGADAMLENIYTALLTYNNSLYYELNWRSNIFMPLSVNFNASPDLVKLFFSYPLHIQLRPGINYFGFLIDFRSFDDFNRKEFAPSIYMRFDQSPHYFFIQARLPYERQTWYSNIDRSAQQLIAGLKLRANTRSFYLLSYFHNDPDNPDMPRIPIRGYDELRSYQGLLIHNALDQKLFSIRQGLWNPNIYIEDLFGSVFFDAAIDQDQELYWSTGIELKAEIKAGFGYIKFIPIIGLSLNRNREIRVYFNIQPATENPY</sequence>
<dbReference type="Proteomes" id="UP000177025">
    <property type="component" value="Unassembled WGS sequence"/>
</dbReference>
<reference evidence="1 2" key="1">
    <citation type="journal article" date="2016" name="Nat. Commun.">
        <title>Thousands of microbial genomes shed light on interconnected biogeochemical processes in an aquifer system.</title>
        <authorList>
            <person name="Anantharaman K."/>
            <person name="Brown C.T."/>
            <person name="Hug L.A."/>
            <person name="Sharon I."/>
            <person name="Castelle C.J."/>
            <person name="Probst A.J."/>
            <person name="Thomas B.C."/>
            <person name="Singh A."/>
            <person name="Wilkins M.J."/>
            <person name="Karaoz U."/>
            <person name="Brodie E.L."/>
            <person name="Williams K.H."/>
            <person name="Hubbard S.S."/>
            <person name="Banfield J.F."/>
        </authorList>
    </citation>
    <scope>NUCLEOTIDE SEQUENCE [LARGE SCALE GENOMIC DNA]</scope>
</reference>
<name>A0A1F4U345_UNCW3</name>
<organism evidence="1 2">
    <name type="scientific">candidate division WOR-3 bacterium RBG_13_43_14</name>
    <dbReference type="NCBI Taxonomy" id="1802590"/>
    <lineage>
        <taxon>Bacteria</taxon>
        <taxon>Bacteria division WOR-3</taxon>
    </lineage>
</organism>
<dbReference type="EMBL" id="MEUM01000137">
    <property type="protein sequence ID" value="OGC39398.1"/>
    <property type="molecule type" value="Genomic_DNA"/>
</dbReference>
<gene>
    <name evidence="1" type="ORF">A2Y85_06280</name>
</gene>
<comment type="caution">
    <text evidence="1">The sequence shown here is derived from an EMBL/GenBank/DDBJ whole genome shotgun (WGS) entry which is preliminary data.</text>
</comment>
<protein>
    <recommendedName>
        <fullName evidence="3">Bacterial surface antigen (D15) domain-containing protein</fullName>
    </recommendedName>
</protein>
<evidence type="ECO:0000313" key="1">
    <source>
        <dbReference type="EMBL" id="OGC39398.1"/>
    </source>
</evidence>
<proteinExistence type="predicted"/>
<accession>A0A1F4U345</accession>
<evidence type="ECO:0008006" key="3">
    <source>
        <dbReference type="Google" id="ProtNLM"/>
    </source>
</evidence>